<name>A0ACB7RYW9_HYAAI</name>
<protein>
    <submittedName>
        <fullName evidence="1">Uncharacterized protein</fullName>
    </submittedName>
</protein>
<sequence>MWLCLQVTKFCACPTLLARTGERIASTGKFGGHQNRAPLIAQLQGNVFGEPPMKDLDRVQDQIQLLKKLSGAMKKQRDARTELEKQKQKDATFVNKKKDYEQLKKELAGVDEAIARLQCSGQDDDRLALPVQDLVRNSPRRQSLPAAPISSFAENTQRQQFEWGFSKRTCSSHSGYCTGGEETPEDHVMSFGFTSSFHVLQLSLL</sequence>
<gene>
    <name evidence="1" type="ORF">HPB50_012118</name>
</gene>
<organism evidence="1 2">
    <name type="scientific">Hyalomma asiaticum</name>
    <name type="common">Tick</name>
    <dbReference type="NCBI Taxonomy" id="266040"/>
    <lineage>
        <taxon>Eukaryota</taxon>
        <taxon>Metazoa</taxon>
        <taxon>Ecdysozoa</taxon>
        <taxon>Arthropoda</taxon>
        <taxon>Chelicerata</taxon>
        <taxon>Arachnida</taxon>
        <taxon>Acari</taxon>
        <taxon>Parasitiformes</taxon>
        <taxon>Ixodida</taxon>
        <taxon>Ixodoidea</taxon>
        <taxon>Ixodidae</taxon>
        <taxon>Hyalomminae</taxon>
        <taxon>Hyalomma</taxon>
    </lineage>
</organism>
<proteinExistence type="predicted"/>
<accession>A0ACB7RYW9</accession>
<dbReference type="EMBL" id="CM023486">
    <property type="protein sequence ID" value="KAH6928127.1"/>
    <property type="molecule type" value="Genomic_DNA"/>
</dbReference>
<evidence type="ECO:0000313" key="2">
    <source>
        <dbReference type="Proteomes" id="UP000821845"/>
    </source>
</evidence>
<dbReference type="Proteomes" id="UP000821845">
    <property type="component" value="Chromosome 6"/>
</dbReference>
<keyword evidence="2" id="KW-1185">Reference proteome</keyword>
<reference evidence="1" key="1">
    <citation type="submission" date="2020-05" db="EMBL/GenBank/DDBJ databases">
        <title>Large-scale comparative analyses of tick genomes elucidate their genetic diversity and vector capacities.</title>
        <authorList>
            <person name="Jia N."/>
            <person name="Wang J."/>
            <person name="Shi W."/>
            <person name="Du L."/>
            <person name="Sun Y."/>
            <person name="Zhan W."/>
            <person name="Jiang J."/>
            <person name="Wang Q."/>
            <person name="Zhang B."/>
            <person name="Ji P."/>
            <person name="Sakyi L.B."/>
            <person name="Cui X."/>
            <person name="Yuan T."/>
            <person name="Jiang B."/>
            <person name="Yang W."/>
            <person name="Lam T.T.-Y."/>
            <person name="Chang Q."/>
            <person name="Ding S."/>
            <person name="Wang X."/>
            <person name="Zhu J."/>
            <person name="Ruan X."/>
            <person name="Zhao L."/>
            <person name="Wei J."/>
            <person name="Que T."/>
            <person name="Du C."/>
            <person name="Cheng J."/>
            <person name="Dai P."/>
            <person name="Han X."/>
            <person name="Huang E."/>
            <person name="Gao Y."/>
            <person name="Liu J."/>
            <person name="Shao H."/>
            <person name="Ye R."/>
            <person name="Li L."/>
            <person name="Wei W."/>
            <person name="Wang X."/>
            <person name="Wang C."/>
            <person name="Yang T."/>
            <person name="Huo Q."/>
            <person name="Li W."/>
            <person name="Guo W."/>
            <person name="Chen H."/>
            <person name="Zhou L."/>
            <person name="Ni X."/>
            <person name="Tian J."/>
            <person name="Zhou Y."/>
            <person name="Sheng Y."/>
            <person name="Liu T."/>
            <person name="Pan Y."/>
            <person name="Xia L."/>
            <person name="Li J."/>
            <person name="Zhao F."/>
            <person name="Cao W."/>
        </authorList>
    </citation>
    <scope>NUCLEOTIDE SEQUENCE</scope>
    <source>
        <strain evidence="1">Hyas-2018</strain>
    </source>
</reference>
<evidence type="ECO:0000313" key="1">
    <source>
        <dbReference type="EMBL" id="KAH6928127.1"/>
    </source>
</evidence>
<comment type="caution">
    <text evidence="1">The sequence shown here is derived from an EMBL/GenBank/DDBJ whole genome shotgun (WGS) entry which is preliminary data.</text>
</comment>